<dbReference type="Gene3D" id="3.40.50.720">
    <property type="entry name" value="NAD(P)-binding Rossmann-like Domain"/>
    <property type="match status" value="1"/>
</dbReference>
<organism evidence="10">
    <name type="scientific">Rhizopus microsporus var. microsporus</name>
    <dbReference type="NCBI Taxonomy" id="86635"/>
    <lineage>
        <taxon>Eukaryota</taxon>
        <taxon>Fungi</taxon>
        <taxon>Fungi incertae sedis</taxon>
        <taxon>Mucoromycota</taxon>
        <taxon>Mucoromycotina</taxon>
        <taxon>Mucoromycetes</taxon>
        <taxon>Mucorales</taxon>
        <taxon>Mucorineae</taxon>
        <taxon>Rhizopodaceae</taxon>
        <taxon>Rhizopus</taxon>
    </lineage>
</organism>
<dbReference type="PANTHER" id="PTHR43647">
    <property type="entry name" value="DEHYDROGENASE"/>
    <property type="match status" value="1"/>
</dbReference>
<dbReference type="Proteomes" id="UP000242414">
    <property type="component" value="Unassembled WGS sequence"/>
</dbReference>
<sequence length="336" mass="37944">MEEKAKKYKVAIVTGANSGIGFSICQRLLETEDDNLTLIMACRNFKRATVAKEKLLSQFPFAHISIELVDVSKMMSVFAFCRSIKEKYEYVNYLFCNAGILSALGINWKKTLIMLFTQPVELLERSDATIQNVGEVTEEGVGYVFAANVMGHYIMMRELEGLFERSGDGRVIWTSSITADSTCFDIKDYQGVKSLMPYESSKWACDLVAIATHERYKAENRKISSFTTSPGVVASQIGDMPLWITLVRIILHYIMRWIGIQSQNITAYNGAIADVYAASEPLSKMDHLKRYSSLTDRWGHPFVRGIPVHDYDPDQAEKLVEKCELMYQAAKKANDA</sequence>
<dbReference type="EMBL" id="KV921859">
    <property type="protein sequence ID" value="ORE11102.1"/>
    <property type="molecule type" value="Genomic_DNA"/>
</dbReference>
<dbReference type="PANTHER" id="PTHR43647:SF1">
    <property type="entry name" value="3-KETO-STEROID REDUCTASE ERG27"/>
    <property type="match status" value="1"/>
</dbReference>
<dbReference type="EC" id="1.1.1.270" evidence="8"/>
<dbReference type="GO" id="GO:0005789">
    <property type="term" value="C:endoplasmic reticulum membrane"/>
    <property type="evidence" value="ECO:0007669"/>
    <property type="project" value="TreeGrafter"/>
</dbReference>
<feature type="transmembrane region" description="Helical" evidence="9">
    <location>
        <begin position="90"/>
        <end position="108"/>
    </location>
</feature>
<dbReference type="InterPro" id="IPR051593">
    <property type="entry name" value="Ergosterol_Biosynth_ERG27"/>
</dbReference>
<protein>
    <recommendedName>
        <fullName evidence="8">3beta-hydroxysteroid 3-dehydrogenase</fullName>
        <ecNumber evidence="8">1.1.1.270</ecNumber>
    </recommendedName>
</protein>
<keyword evidence="1" id="KW-0444">Lipid biosynthesis</keyword>
<dbReference type="PRINTS" id="PR00081">
    <property type="entry name" value="GDHRDH"/>
</dbReference>
<reference evidence="10" key="1">
    <citation type="journal article" date="2016" name="Proc. Natl. Acad. Sci. U.S.A.">
        <title>Lipid metabolic changes in an early divergent fungus govern the establishment of a mutualistic symbiosis with endobacteria.</title>
        <authorList>
            <person name="Lastovetsky O.A."/>
            <person name="Gaspar M.L."/>
            <person name="Mondo S.J."/>
            <person name="LaButti K.M."/>
            <person name="Sandor L."/>
            <person name="Grigoriev I.V."/>
            <person name="Henry S.A."/>
            <person name="Pawlowska T.E."/>
        </authorList>
    </citation>
    <scope>NUCLEOTIDE SEQUENCE [LARGE SCALE GENOMIC DNA]</scope>
    <source>
        <strain evidence="10">ATCC 52814</strain>
    </source>
</reference>
<dbReference type="Pfam" id="PF00106">
    <property type="entry name" value="adh_short"/>
    <property type="match status" value="1"/>
</dbReference>
<evidence type="ECO:0000256" key="9">
    <source>
        <dbReference type="SAM" id="Phobius"/>
    </source>
</evidence>
<keyword evidence="9" id="KW-1133">Transmembrane helix</keyword>
<dbReference type="SUPFAM" id="SSF51735">
    <property type="entry name" value="NAD(P)-binding Rossmann-fold domains"/>
    <property type="match status" value="1"/>
</dbReference>
<keyword evidence="3" id="KW-0752">Steroid biosynthesis</keyword>
<keyword evidence="4" id="KW-0560">Oxidoreductase</keyword>
<comment type="pathway">
    <text evidence="6">Steroid biosynthesis; zymosterol biosynthesis; zymosterol from lanosterol: step 5/6.</text>
</comment>
<evidence type="ECO:0000256" key="2">
    <source>
        <dbReference type="ARBA" id="ARBA00022857"/>
    </source>
</evidence>
<dbReference type="GO" id="GO:0005811">
    <property type="term" value="C:lipid droplet"/>
    <property type="evidence" value="ECO:0007669"/>
    <property type="project" value="TreeGrafter"/>
</dbReference>
<gene>
    <name evidence="10" type="ORF">BCV72DRAFT_301183</name>
</gene>
<evidence type="ECO:0000256" key="4">
    <source>
        <dbReference type="ARBA" id="ARBA00023002"/>
    </source>
</evidence>
<dbReference type="GO" id="GO:0005741">
    <property type="term" value="C:mitochondrial outer membrane"/>
    <property type="evidence" value="ECO:0007669"/>
    <property type="project" value="TreeGrafter"/>
</dbReference>
<keyword evidence="5" id="KW-0443">Lipid metabolism</keyword>
<dbReference type="AlphaFoldDB" id="A0A1X0RGE9"/>
<evidence type="ECO:0000256" key="7">
    <source>
        <dbReference type="ARBA" id="ARBA00023593"/>
    </source>
</evidence>
<keyword evidence="9" id="KW-0812">Transmembrane</keyword>
<comment type="similarity">
    <text evidence="7">Belongs to the short-chain dehydrogenases/reductases (SDR) family. ERG27 subfamily.</text>
</comment>
<evidence type="ECO:0000313" key="10">
    <source>
        <dbReference type="EMBL" id="ORE11102.1"/>
    </source>
</evidence>
<dbReference type="GO" id="GO:0000253">
    <property type="term" value="F:3-beta-hydroxysteroid 3-dehydrogenase (NADP+) activity"/>
    <property type="evidence" value="ECO:0007669"/>
    <property type="project" value="UniProtKB-EC"/>
</dbReference>
<proteinExistence type="inferred from homology"/>
<dbReference type="InterPro" id="IPR036291">
    <property type="entry name" value="NAD(P)-bd_dom_sf"/>
</dbReference>
<evidence type="ECO:0000256" key="8">
    <source>
        <dbReference type="ARBA" id="ARBA00023621"/>
    </source>
</evidence>
<name>A0A1X0RGE9_RHIZD</name>
<accession>A0A1X0RGE9</accession>
<dbReference type="VEuPathDB" id="FungiDB:BCV72DRAFT_301183"/>
<dbReference type="InterPro" id="IPR002347">
    <property type="entry name" value="SDR_fam"/>
</dbReference>
<keyword evidence="9" id="KW-0472">Membrane</keyword>
<dbReference type="GO" id="GO:0006694">
    <property type="term" value="P:steroid biosynthetic process"/>
    <property type="evidence" value="ECO:0007669"/>
    <property type="project" value="UniProtKB-KW"/>
</dbReference>
<dbReference type="OrthoDB" id="9989144at2759"/>
<evidence type="ECO:0000256" key="1">
    <source>
        <dbReference type="ARBA" id="ARBA00022516"/>
    </source>
</evidence>
<evidence type="ECO:0000256" key="3">
    <source>
        <dbReference type="ARBA" id="ARBA00022955"/>
    </source>
</evidence>
<evidence type="ECO:0000256" key="6">
    <source>
        <dbReference type="ARBA" id="ARBA00023589"/>
    </source>
</evidence>
<evidence type="ECO:0000256" key="5">
    <source>
        <dbReference type="ARBA" id="ARBA00023098"/>
    </source>
</evidence>
<keyword evidence="2" id="KW-0521">NADP</keyword>